<evidence type="ECO:0000313" key="1">
    <source>
        <dbReference type="EMBL" id="KAI7726108.1"/>
    </source>
</evidence>
<keyword evidence="2" id="KW-1185">Reference proteome</keyword>
<protein>
    <submittedName>
        <fullName evidence="1">Uncharacterized protein</fullName>
    </submittedName>
</protein>
<gene>
    <name evidence="1" type="ORF">M8C21_021580</name>
</gene>
<dbReference type="PANTHER" id="PTHR35122:SF6">
    <property type="entry name" value="LATE EMBRYOGENESIS ABUNDANT PROTEIN"/>
    <property type="match status" value="1"/>
</dbReference>
<reference evidence="1" key="1">
    <citation type="submission" date="2022-06" db="EMBL/GenBank/DDBJ databases">
        <title>Uncovering the hologenomic basis of an extraordinary plant invasion.</title>
        <authorList>
            <person name="Bieker V.C."/>
            <person name="Martin M.D."/>
            <person name="Gilbert T."/>
            <person name="Hodgins K."/>
            <person name="Battlay P."/>
            <person name="Petersen B."/>
            <person name="Wilson J."/>
        </authorList>
    </citation>
    <scope>NUCLEOTIDE SEQUENCE</scope>
    <source>
        <strain evidence="1">AA19_3_7</strain>
        <tissue evidence="1">Leaf</tissue>
    </source>
</reference>
<dbReference type="PANTHER" id="PTHR35122">
    <property type="entry name" value="OSJNBA0093F12.14 PROTEIN"/>
    <property type="match status" value="1"/>
</dbReference>
<proteinExistence type="predicted"/>
<dbReference type="Pfam" id="PF22272">
    <property type="entry name" value="LEA_3b"/>
    <property type="match status" value="1"/>
</dbReference>
<sequence length="288" mass="32688">MASKLVFNNHLRTLATAHPSFFCALSTVRQKLDESAAYEKEVEEEVDINVEVPDQVEEILHEPEEYWVPDPETGVFVPANAEEPAVSCTTEETVLDEKAFIRPQEDLEPPPPESFSGEIPPVDPFADTLHLIILHPMVLRYDLGGTVCHPDQDVSTVSLLMFGTDLLRYDLGGTSWSPLKLLDGDESQRCMDQWSSRVRVRSFILNVHLPIGSILFRTPYLIILFQRHNNLRLVYLYYSPVIRIVLVRLVEARHPVQLVEARHPVQLVKARHPVQLVKARHPSTAPPV</sequence>
<dbReference type="Proteomes" id="UP001206925">
    <property type="component" value="Unassembled WGS sequence"/>
</dbReference>
<dbReference type="EMBL" id="JAMZMK010011751">
    <property type="protein sequence ID" value="KAI7726108.1"/>
    <property type="molecule type" value="Genomic_DNA"/>
</dbReference>
<accession>A0AAD5BMF0</accession>
<dbReference type="AlphaFoldDB" id="A0AAD5BMF0"/>
<dbReference type="InterPro" id="IPR039291">
    <property type="entry name" value="At5g17165-like"/>
</dbReference>
<evidence type="ECO:0000313" key="2">
    <source>
        <dbReference type="Proteomes" id="UP001206925"/>
    </source>
</evidence>
<organism evidence="1 2">
    <name type="scientific">Ambrosia artemisiifolia</name>
    <name type="common">Common ragweed</name>
    <dbReference type="NCBI Taxonomy" id="4212"/>
    <lineage>
        <taxon>Eukaryota</taxon>
        <taxon>Viridiplantae</taxon>
        <taxon>Streptophyta</taxon>
        <taxon>Embryophyta</taxon>
        <taxon>Tracheophyta</taxon>
        <taxon>Spermatophyta</taxon>
        <taxon>Magnoliopsida</taxon>
        <taxon>eudicotyledons</taxon>
        <taxon>Gunneridae</taxon>
        <taxon>Pentapetalae</taxon>
        <taxon>asterids</taxon>
        <taxon>campanulids</taxon>
        <taxon>Asterales</taxon>
        <taxon>Asteraceae</taxon>
        <taxon>Asteroideae</taxon>
        <taxon>Heliantheae alliance</taxon>
        <taxon>Heliantheae</taxon>
        <taxon>Ambrosia</taxon>
    </lineage>
</organism>
<name>A0AAD5BMF0_AMBAR</name>
<comment type="caution">
    <text evidence="1">The sequence shown here is derived from an EMBL/GenBank/DDBJ whole genome shotgun (WGS) entry which is preliminary data.</text>
</comment>